<dbReference type="InterPro" id="IPR001461">
    <property type="entry name" value="Aspartic_peptidase_A1"/>
</dbReference>
<feature type="chain" id="PRO_5003787350" description="Peptidase A1 domain-containing protein" evidence="5">
    <location>
        <begin position="18"/>
        <end position="420"/>
    </location>
</feature>
<keyword evidence="4" id="KW-0378">Hydrolase</keyword>
<dbReference type="InterPro" id="IPR021109">
    <property type="entry name" value="Peptidase_aspartic_dom_sf"/>
</dbReference>
<dbReference type="Proteomes" id="UP000002748">
    <property type="component" value="Unassembled WGS sequence"/>
</dbReference>
<evidence type="ECO:0000256" key="5">
    <source>
        <dbReference type="SAM" id="SignalP"/>
    </source>
</evidence>
<dbReference type="HOGENOM" id="CLU_013253_1_2_1"/>
<dbReference type="EMBL" id="ALBS01000178">
    <property type="protein sequence ID" value="EJT49087.1"/>
    <property type="molecule type" value="Genomic_DNA"/>
</dbReference>
<name>J6F1Q3_TRIAS</name>
<dbReference type="PROSITE" id="PS51767">
    <property type="entry name" value="PEPTIDASE_A1"/>
    <property type="match status" value="1"/>
</dbReference>
<evidence type="ECO:0000313" key="8">
    <source>
        <dbReference type="Proteomes" id="UP000002748"/>
    </source>
</evidence>
<dbReference type="GO" id="GO:0004190">
    <property type="term" value="F:aspartic-type endopeptidase activity"/>
    <property type="evidence" value="ECO:0007669"/>
    <property type="project" value="UniProtKB-KW"/>
</dbReference>
<dbReference type="RefSeq" id="XP_014180250.1">
    <property type="nucleotide sequence ID" value="XM_014324775.1"/>
</dbReference>
<dbReference type="GeneID" id="25985250"/>
<reference evidence="7 8" key="1">
    <citation type="journal article" date="2012" name="Eukaryot. Cell">
        <title>Draft genome sequence of CBS 2479, the standard type strain of Trichosporon asahii.</title>
        <authorList>
            <person name="Yang R.Y."/>
            <person name="Li H.T."/>
            <person name="Zhu H."/>
            <person name="Zhou G.P."/>
            <person name="Wang M."/>
            <person name="Wang L."/>
        </authorList>
    </citation>
    <scope>NUCLEOTIDE SEQUENCE [LARGE SCALE GENOMIC DNA]</scope>
    <source>
        <strain evidence="8">ATCC 90039 / CBS 2479 / JCM 2466 / KCTC 7840 / NCYC 2677 / UAMH 7654</strain>
    </source>
</reference>
<dbReference type="PROSITE" id="PS00141">
    <property type="entry name" value="ASP_PROTEASE"/>
    <property type="match status" value="1"/>
</dbReference>
<dbReference type="PANTHER" id="PTHR47966">
    <property type="entry name" value="BETA-SITE APP-CLEAVING ENZYME, ISOFORM A-RELATED"/>
    <property type="match status" value="1"/>
</dbReference>
<dbReference type="Gene3D" id="2.40.70.10">
    <property type="entry name" value="Acid Proteases"/>
    <property type="match status" value="2"/>
</dbReference>
<dbReference type="GO" id="GO:0006508">
    <property type="term" value="P:proteolysis"/>
    <property type="evidence" value="ECO:0007669"/>
    <property type="project" value="UniProtKB-KW"/>
</dbReference>
<keyword evidence="4" id="KW-0645">Protease</keyword>
<evidence type="ECO:0000256" key="2">
    <source>
        <dbReference type="ARBA" id="ARBA00022750"/>
    </source>
</evidence>
<feature type="domain" description="Peptidase A1" evidence="6">
    <location>
        <begin position="93"/>
        <end position="414"/>
    </location>
</feature>
<evidence type="ECO:0000259" key="6">
    <source>
        <dbReference type="PROSITE" id="PS51767"/>
    </source>
</evidence>
<dbReference type="PANTHER" id="PTHR47966:SF51">
    <property type="entry name" value="BETA-SITE APP-CLEAVING ENZYME, ISOFORM A-RELATED"/>
    <property type="match status" value="1"/>
</dbReference>
<evidence type="ECO:0000256" key="1">
    <source>
        <dbReference type="ARBA" id="ARBA00007447"/>
    </source>
</evidence>
<comment type="caution">
    <text evidence="7">The sequence shown here is derived from an EMBL/GenBank/DDBJ whole genome shotgun (WGS) entry which is preliminary data.</text>
</comment>
<dbReference type="SUPFAM" id="SSF50630">
    <property type="entry name" value="Acid proteases"/>
    <property type="match status" value="1"/>
</dbReference>
<evidence type="ECO:0000256" key="3">
    <source>
        <dbReference type="PIRSR" id="PIRSR601461-1"/>
    </source>
</evidence>
<dbReference type="VEuPathDB" id="FungiDB:A1Q1_01736"/>
<dbReference type="PRINTS" id="PR00792">
    <property type="entry name" value="PEPSIN"/>
</dbReference>
<comment type="similarity">
    <text evidence="1 4">Belongs to the peptidase A1 family.</text>
</comment>
<dbReference type="CDD" id="cd05471">
    <property type="entry name" value="pepsin_like"/>
    <property type="match status" value="1"/>
</dbReference>
<dbReference type="InterPro" id="IPR034164">
    <property type="entry name" value="Pepsin-like_dom"/>
</dbReference>
<dbReference type="AlphaFoldDB" id="J6F1Q3"/>
<dbReference type="InterPro" id="IPR001969">
    <property type="entry name" value="Aspartic_peptidase_AS"/>
</dbReference>
<feature type="active site" evidence="3">
    <location>
        <position position="111"/>
    </location>
</feature>
<keyword evidence="2 4" id="KW-0064">Aspartyl protease</keyword>
<sequence>MLKTSTAFVLLASLVSAAPTALDKPLTVPLSRDVAKPAASPEEQAFRSDVHLLSKWPQLLYPEARSKIRSKLRSKTQGDAVTEDLNNFYDVTYTADFQFGTPPQSFPVIVDTGSPQFWLYSEKCVGCGKGHVDTTKSSTFHSTGRNLTISYGEGDTSVSGTWGNDRIGFGGIFTDNATVGIMDESVKMNLQDISAGISGWSWPLTRNGTTLEPLPWVQATKGQWKNKEFGMYLNRQGFGAQLQHVNSTRPTGALTVNGVDRQFFDGELEYFPRKVLDERTHFAWGIDLDGVTVDGKFFDTKGNGAVLDSGTTLIYGPKDVVTEIYKQIPNAIDTGDGMFILPDCTTNHTVSFRFGGKEFPIFSPDFGSVSLFGCQGAITYAEKLDFKNNWLIGDAFLKSYYTAYSYDPPQVGFAKVKPNL</sequence>
<gene>
    <name evidence="7" type="ORF">A1Q1_01736</name>
</gene>
<dbReference type="Pfam" id="PF00026">
    <property type="entry name" value="Asp"/>
    <property type="match status" value="1"/>
</dbReference>
<accession>J6F1Q3</accession>
<proteinExistence type="inferred from homology"/>
<evidence type="ECO:0000256" key="4">
    <source>
        <dbReference type="RuleBase" id="RU000454"/>
    </source>
</evidence>
<dbReference type="InterPro" id="IPR033121">
    <property type="entry name" value="PEPTIDASE_A1"/>
</dbReference>
<dbReference type="OrthoDB" id="771136at2759"/>
<evidence type="ECO:0000313" key="7">
    <source>
        <dbReference type="EMBL" id="EJT49087.1"/>
    </source>
</evidence>
<feature type="signal peptide" evidence="5">
    <location>
        <begin position="1"/>
        <end position="17"/>
    </location>
</feature>
<keyword evidence="5" id="KW-0732">Signal</keyword>
<protein>
    <recommendedName>
        <fullName evidence="6">Peptidase A1 domain-containing protein</fullName>
    </recommendedName>
</protein>
<organism evidence="7 8">
    <name type="scientific">Trichosporon asahii var. asahii (strain ATCC 90039 / CBS 2479 / JCM 2466 / KCTC 7840 / NBRC 103889/ NCYC 2677 / UAMH 7654)</name>
    <name type="common">Yeast</name>
    <dbReference type="NCBI Taxonomy" id="1186058"/>
    <lineage>
        <taxon>Eukaryota</taxon>
        <taxon>Fungi</taxon>
        <taxon>Dikarya</taxon>
        <taxon>Basidiomycota</taxon>
        <taxon>Agaricomycotina</taxon>
        <taxon>Tremellomycetes</taxon>
        <taxon>Trichosporonales</taxon>
        <taxon>Trichosporonaceae</taxon>
        <taxon>Trichosporon</taxon>
    </lineage>
</organism>
<dbReference type="KEGG" id="tasa:A1Q1_01736"/>
<feature type="active site" evidence="3">
    <location>
        <position position="308"/>
    </location>
</feature>